<evidence type="ECO:0000256" key="1">
    <source>
        <dbReference type="ARBA" id="ARBA00001971"/>
    </source>
</evidence>
<keyword evidence="6" id="KW-0503">Monooxygenase</keyword>
<accession>A0ABR4AIB9</accession>
<comment type="cofactor">
    <cofactor evidence="1">
        <name>heme</name>
        <dbReference type="ChEBI" id="CHEBI:30413"/>
    </cofactor>
</comment>
<dbReference type="InterPro" id="IPR017972">
    <property type="entry name" value="Cyt_P450_CS"/>
</dbReference>
<keyword evidence="4 6" id="KW-0479">Metal-binding</keyword>
<organism evidence="8 9">
    <name type="scientific">Stereocaulon virgatum</name>
    <dbReference type="NCBI Taxonomy" id="373712"/>
    <lineage>
        <taxon>Eukaryota</taxon>
        <taxon>Fungi</taxon>
        <taxon>Dikarya</taxon>
        <taxon>Ascomycota</taxon>
        <taxon>Pezizomycotina</taxon>
        <taxon>Lecanoromycetes</taxon>
        <taxon>OSLEUM clade</taxon>
        <taxon>Lecanoromycetidae</taxon>
        <taxon>Lecanorales</taxon>
        <taxon>Lecanorineae</taxon>
        <taxon>Stereocaulaceae</taxon>
        <taxon>Stereocaulon</taxon>
    </lineage>
</organism>
<keyword evidence="7" id="KW-1133">Transmembrane helix</keyword>
<name>A0ABR4AIB9_9LECA</name>
<evidence type="ECO:0000256" key="5">
    <source>
        <dbReference type="ARBA" id="ARBA00023004"/>
    </source>
</evidence>
<evidence type="ECO:0000256" key="2">
    <source>
        <dbReference type="ARBA" id="ARBA00010617"/>
    </source>
</evidence>
<protein>
    <recommendedName>
        <fullName evidence="10">Cytochrome P450</fullName>
    </recommendedName>
</protein>
<dbReference type="PANTHER" id="PTHR24305:SF210">
    <property type="entry name" value="CYTOCHROME P450 MONOOXYGENASE ASQL-RELATED"/>
    <property type="match status" value="1"/>
</dbReference>
<sequence>MDLTLATITYFPLFFVLYQIALAFYNLHLHPLSRYPGPLLWRLYRLPFAYSLQSGRLVHDTKRFHDRYGAIVRLAPNELSFIDAQAWQDIYGHRKRGHKEMTKNPIWAQPAPNGVFSLINCAEKDHPRMRKPFVPGFSLKALKAQEDIISGYIDLLIARLSKHANLGDQVVDIKDYFNWTTFDIIGDLGFGEPFDCLQTERYHEWVSFLFGHLKDGALMASVNFYPWISSLLVALMPKSAYRAAQAHFAMSSDKVRRRMALKTDRKDLLSYVLTLNDDKGLTLPELEATSSIIILAGSESTSTMLTGTTNLLLRNPSKLEKLVVEVRTSFATESEINLDALEQLPYLRAVFQEAFRLIPPVPTQIPRIVPPEGDIICGHVIPGNTFVGVPQYAAYRYAGHFKYPDSFIPERWLSEDSPLNRPSSSDPTFDQSTFVGDKRSVVQPFSVGPRNCIGVNLAYAEMRLVLTRLLWNFNLKFTQRLIDETLEDEMLIFEEQKTYALWEREPFKIQLQSIR</sequence>
<evidence type="ECO:0000256" key="3">
    <source>
        <dbReference type="ARBA" id="ARBA00022617"/>
    </source>
</evidence>
<dbReference type="PANTHER" id="PTHR24305">
    <property type="entry name" value="CYTOCHROME P450"/>
    <property type="match status" value="1"/>
</dbReference>
<keyword evidence="9" id="KW-1185">Reference proteome</keyword>
<gene>
    <name evidence="8" type="ORF">N7G274_003092</name>
</gene>
<keyword evidence="6" id="KW-0560">Oxidoreductase</keyword>
<evidence type="ECO:0000256" key="4">
    <source>
        <dbReference type="ARBA" id="ARBA00022723"/>
    </source>
</evidence>
<evidence type="ECO:0000256" key="6">
    <source>
        <dbReference type="RuleBase" id="RU000461"/>
    </source>
</evidence>
<dbReference type="PROSITE" id="PS00086">
    <property type="entry name" value="CYTOCHROME_P450"/>
    <property type="match status" value="1"/>
</dbReference>
<keyword evidence="5 6" id="KW-0408">Iron</keyword>
<dbReference type="Pfam" id="PF00067">
    <property type="entry name" value="p450"/>
    <property type="match status" value="1"/>
</dbReference>
<evidence type="ECO:0000313" key="9">
    <source>
        <dbReference type="Proteomes" id="UP001590950"/>
    </source>
</evidence>
<dbReference type="PRINTS" id="PR00463">
    <property type="entry name" value="EP450I"/>
</dbReference>
<reference evidence="8 9" key="1">
    <citation type="submission" date="2024-09" db="EMBL/GenBank/DDBJ databases">
        <title>Rethinking Asexuality: The Enigmatic Case of Functional Sexual Genes in Lepraria (Stereocaulaceae).</title>
        <authorList>
            <person name="Doellman M."/>
            <person name="Sun Y."/>
            <person name="Barcenas-Pena A."/>
            <person name="Lumbsch H.T."/>
            <person name="Grewe F."/>
        </authorList>
    </citation>
    <scope>NUCLEOTIDE SEQUENCE [LARGE SCALE GENOMIC DNA]</scope>
    <source>
        <strain evidence="8 9">Mercado 3170</strain>
    </source>
</reference>
<dbReference type="SUPFAM" id="SSF48264">
    <property type="entry name" value="Cytochrome P450"/>
    <property type="match status" value="1"/>
</dbReference>
<dbReference type="EMBL" id="JBEFKJ010000009">
    <property type="protein sequence ID" value="KAL2044387.1"/>
    <property type="molecule type" value="Genomic_DNA"/>
</dbReference>
<dbReference type="CDD" id="cd11058">
    <property type="entry name" value="CYP60B-like"/>
    <property type="match status" value="1"/>
</dbReference>
<evidence type="ECO:0000256" key="7">
    <source>
        <dbReference type="SAM" id="Phobius"/>
    </source>
</evidence>
<comment type="similarity">
    <text evidence="2 6">Belongs to the cytochrome P450 family.</text>
</comment>
<dbReference type="PRINTS" id="PR00385">
    <property type="entry name" value="P450"/>
</dbReference>
<proteinExistence type="inferred from homology"/>
<dbReference type="InterPro" id="IPR002401">
    <property type="entry name" value="Cyt_P450_E_grp-I"/>
</dbReference>
<dbReference type="InterPro" id="IPR036396">
    <property type="entry name" value="Cyt_P450_sf"/>
</dbReference>
<evidence type="ECO:0008006" key="10">
    <source>
        <dbReference type="Google" id="ProtNLM"/>
    </source>
</evidence>
<dbReference type="Proteomes" id="UP001590950">
    <property type="component" value="Unassembled WGS sequence"/>
</dbReference>
<keyword evidence="7" id="KW-0812">Transmembrane</keyword>
<comment type="caution">
    <text evidence="8">The sequence shown here is derived from an EMBL/GenBank/DDBJ whole genome shotgun (WGS) entry which is preliminary data.</text>
</comment>
<dbReference type="Gene3D" id="1.10.630.10">
    <property type="entry name" value="Cytochrome P450"/>
    <property type="match status" value="1"/>
</dbReference>
<feature type="transmembrane region" description="Helical" evidence="7">
    <location>
        <begin position="6"/>
        <end position="25"/>
    </location>
</feature>
<keyword evidence="3 6" id="KW-0349">Heme</keyword>
<dbReference type="InterPro" id="IPR001128">
    <property type="entry name" value="Cyt_P450"/>
</dbReference>
<keyword evidence="7" id="KW-0472">Membrane</keyword>
<dbReference type="InterPro" id="IPR050121">
    <property type="entry name" value="Cytochrome_P450_monoxygenase"/>
</dbReference>
<evidence type="ECO:0000313" key="8">
    <source>
        <dbReference type="EMBL" id="KAL2044387.1"/>
    </source>
</evidence>